<protein>
    <submittedName>
        <fullName evidence="7">Acetolactate synthase large subunit</fullName>
    </submittedName>
</protein>
<dbReference type="PANTHER" id="PTHR18968">
    <property type="entry name" value="THIAMINE PYROPHOSPHATE ENZYMES"/>
    <property type="match status" value="1"/>
</dbReference>
<dbReference type="Pfam" id="PF02776">
    <property type="entry name" value="TPP_enzyme_N"/>
    <property type="match status" value="1"/>
</dbReference>
<dbReference type="GO" id="GO:0003984">
    <property type="term" value="F:acetolactate synthase activity"/>
    <property type="evidence" value="ECO:0007669"/>
    <property type="project" value="TreeGrafter"/>
</dbReference>
<dbReference type="InterPro" id="IPR029061">
    <property type="entry name" value="THDP-binding"/>
</dbReference>
<dbReference type="GO" id="GO:0050660">
    <property type="term" value="F:flavin adenine dinucleotide binding"/>
    <property type="evidence" value="ECO:0007669"/>
    <property type="project" value="TreeGrafter"/>
</dbReference>
<gene>
    <name evidence="7" type="ORF">EKE94_00575</name>
</gene>
<dbReference type="OrthoDB" id="9773408at2"/>
<dbReference type="EMBL" id="RQXX01000001">
    <property type="protein sequence ID" value="RVV99227.1"/>
    <property type="molecule type" value="Genomic_DNA"/>
</dbReference>
<dbReference type="AlphaFoldDB" id="A0A438AKW6"/>
<dbReference type="InterPro" id="IPR012001">
    <property type="entry name" value="Thiamin_PyroP_enz_TPP-bd_dom"/>
</dbReference>
<accession>A0A438AKW6</accession>
<feature type="domain" description="Thiamine pyrophosphate enzyme N-terminal TPP-binding" evidence="6">
    <location>
        <begin position="24"/>
        <end position="128"/>
    </location>
</feature>
<dbReference type="PROSITE" id="PS00187">
    <property type="entry name" value="TPP_ENZYMES"/>
    <property type="match status" value="1"/>
</dbReference>
<dbReference type="CDD" id="cd02002">
    <property type="entry name" value="TPP_BFDC"/>
    <property type="match status" value="1"/>
</dbReference>
<dbReference type="CDD" id="cd07035">
    <property type="entry name" value="TPP_PYR_POX_like"/>
    <property type="match status" value="1"/>
</dbReference>
<keyword evidence="3" id="KW-0786">Thiamine pyrophosphate</keyword>
<dbReference type="Pfam" id="PF02775">
    <property type="entry name" value="TPP_enzyme_C"/>
    <property type="match status" value="1"/>
</dbReference>
<keyword evidence="2" id="KW-0808">Transferase</keyword>
<dbReference type="GO" id="GO:0030976">
    <property type="term" value="F:thiamine pyrophosphate binding"/>
    <property type="evidence" value="ECO:0007669"/>
    <property type="project" value="InterPro"/>
</dbReference>
<dbReference type="Proteomes" id="UP000285908">
    <property type="component" value="Unassembled WGS sequence"/>
</dbReference>
<feature type="compositionally biased region" description="Basic and acidic residues" evidence="4">
    <location>
        <begin position="1"/>
        <end position="10"/>
    </location>
</feature>
<dbReference type="GO" id="GO:0000287">
    <property type="term" value="F:magnesium ion binding"/>
    <property type="evidence" value="ECO:0007669"/>
    <property type="project" value="InterPro"/>
</dbReference>
<evidence type="ECO:0000256" key="4">
    <source>
        <dbReference type="SAM" id="MobiDB-lite"/>
    </source>
</evidence>
<evidence type="ECO:0000259" key="5">
    <source>
        <dbReference type="Pfam" id="PF02775"/>
    </source>
</evidence>
<sequence>MTDPDRHDGKPTSATSQTGPNAPNGADALIGALVEGGVDTCFANPGTTEMHLVAALGRAPGMTTHLCLFEGVATGAADGYARMTGRPAMVLLHLGPGLANGMANLHNAKKAATPLVCVVGEHATHHLAYDAPLAADIEGMARTVSDVVITPDTPDHVARDTADLLGRLTRGDTRVGTVVMPNDVAWSPVSAEITRPDPRPAPAQDAPAIRAAADTLRAAGNKGLLLLGAPRLTRRAAALASAIGAATGCAVRTEAAVARMERGRDTHPLTRVPFHVDLALEALKDVAQAVLVGAREPVAFFAYPDRPSRLLPEGCGVTAIAPPLSDIEAPLAALAEALGAATTAPVTAPDASPGGDGPITPDTLGASVAATLPEGAIVVDESITNGAPMFTACAAAAPHDWLNNRGGSIGYSMPVSVGAATACPDRRVLCVTGDGSAAYTPQALWTMARGRLDVTVVILANRAYRILANEMSKIGAGRPDGTTMPMMELTDPTPDWVKIAEGHGVPGVRVDTAADLTQALARAHATPGPTLIEAVLA</sequence>
<dbReference type="InterPro" id="IPR000399">
    <property type="entry name" value="TPP-bd_CS"/>
</dbReference>
<evidence type="ECO:0000313" key="8">
    <source>
        <dbReference type="Proteomes" id="UP000285908"/>
    </source>
</evidence>
<dbReference type="InterPro" id="IPR045229">
    <property type="entry name" value="TPP_enz"/>
</dbReference>
<dbReference type="GO" id="GO:0044281">
    <property type="term" value="P:small molecule metabolic process"/>
    <property type="evidence" value="ECO:0007669"/>
    <property type="project" value="UniProtKB-ARBA"/>
</dbReference>
<evidence type="ECO:0000256" key="1">
    <source>
        <dbReference type="ARBA" id="ARBA00007812"/>
    </source>
</evidence>
<evidence type="ECO:0000256" key="2">
    <source>
        <dbReference type="ARBA" id="ARBA00022679"/>
    </source>
</evidence>
<evidence type="ECO:0000313" key="7">
    <source>
        <dbReference type="EMBL" id="RVV99227.1"/>
    </source>
</evidence>
<dbReference type="NCBIfam" id="NF005760">
    <property type="entry name" value="PRK07586.1"/>
    <property type="match status" value="1"/>
</dbReference>
<comment type="caution">
    <text evidence="7">The sequence shown here is derived from an EMBL/GenBank/DDBJ whole genome shotgun (WGS) entry which is preliminary data.</text>
</comment>
<keyword evidence="8" id="KW-1185">Reference proteome</keyword>
<comment type="similarity">
    <text evidence="1">Belongs to the TPP enzyme family.</text>
</comment>
<feature type="region of interest" description="Disordered" evidence="4">
    <location>
        <begin position="1"/>
        <end position="26"/>
    </location>
</feature>
<evidence type="ECO:0000256" key="3">
    <source>
        <dbReference type="ARBA" id="ARBA00023052"/>
    </source>
</evidence>
<proteinExistence type="inferred from homology"/>
<reference evidence="7 8" key="1">
    <citation type="submission" date="2018-11" db="EMBL/GenBank/DDBJ databases">
        <title>Mesobaculum littorinae gen. nov., sp. nov., isolated from Littorina scabra that represents a novel genus of the order Rhodobacteraceae.</title>
        <authorList>
            <person name="Li F."/>
        </authorList>
    </citation>
    <scope>NUCLEOTIDE SEQUENCE [LARGE SCALE GENOMIC DNA]</scope>
    <source>
        <strain evidence="7 8">M0103</strain>
    </source>
</reference>
<dbReference type="InterPro" id="IPR011766">
    <property type="entry name" value="TPP_enzyme_TPP-bd"/>
</dbReference>
<name>A0A438AKW6_9RHOB</name>
<organism evidence="7 8">
    <name type="scientific">Mesobaculum littorinae</name>
    <dbReference type="NCBI Taxonomy" id="2486419"/>
    <lineage>
        <taxon>Bacteria</taxon>
        <taxon>Pseudomonadati</taxon>
        <taxon>Pseudomonadota</taxon>
        <taxon>Alphaproteobacteria</taxon>
        <taxon>Rhodobacterales</taxon>
        <taxon>Roseobacteraceae</taxon>
        <taxon>Mesobaculum</taxon>
    </lineage>
</organism>
<dbReference type="RefSeq" id="WP_127904668.1">
    <property type="nucleotide sequence ID" value="NZ_RQXX01000001.1"/>
</dbReference>
<dbReference type="Gene3D" id="3.40.50.970">
    <property type="match status" value="2"/>
</dbReference>
<dbReference type="PANTHER" id="PTHR18968:SF86">
    <property type="entry name" value="ACETOLACTATE SYNTHASE LARGE SUBUNIT ILVX-RELATED"/>
    <property type="match status" value="1"/>
</dbReference>
<dbReference type="SUPFAM" id="SSF52518">
    <property type="entry name" value="Thiamin diphosphate-binding fold (THDP-binding)"/>
    <property type="match status" value="2"/>
</dbReference>
<feature type="compositionally biased region" description="Polar residues" evidence="4">
    <location>
        <begin position="12"/>
        <end position="21"/>
    </location>
</feature>
<feature type="domain" description="Thiamine pyrophosphate enzyme TPP-binding" evidence="5">
    <location>
        <begin position="395"/>
        <end position="533"/>
    </location>
</feature>
<evidence type="ECO:0000259" key="6">
    <source>
        <dbReference type="Pfam" id="PF02776"/>
    </source>
</evidence>